<dbReference type="GO" id="GO:0016787">
    <property type="term" value="F:hydrolase activity"/>
    <property type="evidence" value="ECO:0007669"/>
    <property type="project" value="UniProtKB-KW"/>
</dbReference>
<proteinExistence type="predicted"/>
<dbReference type="SUPFAM" id="SSF75005">
    <property type="entry name" value="Arabinanase/levansucrase/invertase"/>
    <property type="match status" value="1"/>
</dbReference>
<evidence type="ECO:0000313" key="1">
    <source>
        <dbReference type="EMBL" id="PLS31207.1"/>
    </source>
</evidence>
<reference evidence="1 2" key="1">
    <citation type="submission" date="2017-07" db="EMBL/GenBank/DDBJ databases">
        <title>Bifidobacterium novel species.</title>
        <authorList>
            <person name="Lugli G.A."/>
            <person name="Milani C."/>
            <person name="Duranti S."/>
            <person name="Mangifesta M."/>
        </authorList>
    </citation>
    <scope>NUCLEOTIDE SEQUENCE [LARGE SCALE GENOMIC DNA]</scope>
    <source>
        <strain evidence="2">Uis1B</strain>
    </source>
</reference>
<name>A0A2N5JAF8_9BIFI</name>
<dbReference type="Proteomes" id="UP000235050">
    <property type="component" value="Unassembled WGS sequence"/>
</dbReference>
<dbReference type="Gene3D" id="2.60.120.260">
    <property type="entry name" value="Galactose-binding domain-like"/>
    <property type="match status" value="1"/>
</dbReference>
<keyword evidence="2" id="KW-1185">Reference proteome</keyword>
<dbReference type="InterPro" id="IPR023296">
    <property type="entry name" value="Glyco_hydro_beta-prop_sf"/>
</dbReference>
<comment type="caution">
    <text evidence="1">The sequence shown here is derived from an EMBL/GenBank/DDBJ whole genome shotgun (WGS) entry which is preliminary data.</text>
</comment>
<dbReference type="RefSeq" id="WP_133124842.1">
    <property type="nucleotide sequence ID" value="NZ_NMWU01000015.1"/>
</dbReference>
<dbReference type="AlphaFoldDB" id="A0A2N5JAF8"/>
<organism evidence="1 2">
    <name type="scientific">Bifidobacterium margollesii</name>
    <dbReference type="NCBI Taxonomy" id="2020964"/>
    <lineage>
        <taxon>Bacteria</taxon>
        <taxon>Bacillati</taxon>
        <taxon>Actinomycetota</taxon>
        <taxon>Actinomycetes</taxon>
        <taxon>Bifidobacteriales</taxon>
        <taxon>Bifidobacteriaceae</taxon>
        <taxon>Bifidobacterium</taxon>
    </lineage>
</organism>
<sequence>METPIIYNGVPWFDDERHTVNAHGASIIEDGGRYWLIGERKTDDGNGFGGFACYSSDDLAHWHFERIILAPQTEETSLLGPRRIGSRAKVLRNPNTGKYVLLARTDNKKHTDPITCVAVSDTINGEYQLLGAFEYEEAPLRKGDLGLFQEEDGTAYAVFCEGDIYRLSDDYTSAAELVVKGMAPGSSSPVLTKIDGTYFALFSGKTAWDSNENYYYSAPQISGPWTAQGTFAPEGTRTWNSQCSYVFPLKVANGSTVPVYIGDRWSYPHQASAASLVILPLAVSGTSLSIPEYWPAWDPRSASQVLLSGHLIPAKLNSNHVGEEIRLPFDIDGEGRVVILGSSSCHGGYANVEITDSRGIPVLSQPFTFYAPTRYNGAMFIGPLLGTGDYQLSVRVLDEGSVFHAKDGTKLGSEDTKVVVSGVRTLNSADYR</sequence>
<evidence type="ECO:0000313" key="2">
    <source>
        <dbReference type="Proteomes" id="UP000235050"/>
    </source>
</evidence>
<dbReference type="PANTHER" id="PTHR22925:SF3">
    <property type="entry name" value="GLYCOSYL HYDROLASE FAMILY PROTEIN 43"/>
    <property type="match status" value="1"/>
</dbReference>
<dbReference type="Gene3D" id="2.115.10.20">
    <property type="entry name" value="Glycosyl hydrolase domain, family 43"/>
    <property type="match status" value="1"/>
</dbReference>
<protein>
    <submittedName>
        <fullName evidence="1">Glycosyl hydrolase family 43</fullName>
    </submittedName>
</protein>
<keyword evidence="1" id="KW-0378">Hydrolase</keyword>
<dbReference type="PANTHER" id="PTHR22925">
    <property type="entry name" value="GLYCOSYL HYDROLASE 43 FAMILY MEMBER"/>
    <property type="match status" value="1"/>
</dbReference>
<dbReference type="OrthoDB" id="231241at2"/>
<gene>
    <name evidence="1" type="ORF">Uis1B_0951</name>
</gene>
<dbReference type="EMBL" id="NMWU01000015">
    <property type="protein sequence ID" value="PLS31207.1"/>
    <property type="molecule type" value="Genomic_DNA"/>
</dbReference>
<dbReference type="CDD" id="cd18821">
    <property type="entry name" value="GH43_Pc3Gal43A-like"/>
    <property type="match status" value="1"/>
</dbReference>
<accession>A0A2N5JAF8</accession>